<keyword evidence="8" id="KW-0238">DNA-binding</keyword>
<keyword evidence="6" id="KW-0269">Exonuclease</keyword>
<feature type="domain" description="UvrD-like helicase C-terminal" evidence="16">
    <location>
        <begin position="383"/>
        <end position="696"/>
    </location>
</feature>
<dbReference type="PROSITE" id="PS51217">
    <property type="entry name" value="UVRD_HELICASE_CTER"/>
    <property type="match status" value="1"/>
</dbReference>
<reference evidence="18" key="1">
    <citation type="journal article" date="2019" name="Int. J. Syst. Evol. Microbiol.">
        <title>The Global Catalogue of Microorganisms (GCM) 10K type strain sequencing project: providing services to taxonomists for standard genome sequencing and annotation.</title>
        <authorList>
            <consortium name="The Broad Institute Genomics Platform"/>
            <consortium name="The Broad Institute Genome Sequencing Center for Infectious Disease"/>
            <person name="Wu L."/>
            <person name="Ma J."/>
        </authorList>
    </citation>
    <scope>NUCLEOTIDE SEQUENCE [LARGE SCALE GENOMIC DNA]</scope>
    <source>
        <strain evidence="18">JCM 16703</strain>
    </source>
</reference>
<dbReference type="Pfam" id="PF12705">
    <property type="entry name" value="PDDEXK_1"/>
    <property type="match status" value="1"/>
</dbReference>
<evidence type="ECO:0000256" key="11">
    <source>
        <dbReference type="ARBA" id="ARBA00034617"/>
    </source>
</evidence>
<feature type="domain" description="UvrD-like helicase ATP-binding" evidence="15">
    <location>
        <begin position="36"/>
        <end position="382"/>
    </location>
</feature>
<dbReference type="InterPro" id="IPR027417">
    <property type="entry name" value="P-loop_NTPase"/>
</dbReference>
<keyword evidence="10" id="KW-0413">Isomerase</keyword>
<keyword evidence="18" id="KW-1185">Reference proteome</keyword>
<evidence type="ECO:0000256" key="9">
    <source>
        <dbReference type="ARBA" id="ARBA00023204"/>
    </source>
</evidence>
<evidence type="ECO:0000259" key="16">
    <source>
        <dbReference type="PROSITE" id="PS51217"/>
    </source>
</evidence>
<evidence type="ECO:0000256" key="4">
    <source>
        <dbReference type="ARBA" id="ARBA00022801"/>
    </source>
</evidence>
<evidence type="ECO:0000256" key="1">
    <source>
        <dbReference type="ARBA" id="ARBA00022722"/>
    </source>
</evidence>
<keyword evidence="3" id="KW-0227">DNA damage</keyword>
<dbReference type="EMBL" id="BAAAZH010000001">
    <property type="protein sequence ID" value="GAA4109086.1"/>
    <property type="molecule type" value="Genomic_DNA"/>
</dbReference>
<comment type="catalytic activity">
    <reaction evidence="13">
        <text>ATP + H2O = ADP + phosphate + H(+)</text>
        <dbReference type="Rhea" id="RHEA:13065"/>
        <dbReference type="ChEBI" id="CHEBI:15377"/>
        <dbReference type="ChEBI" id="CHEBI:15378"/>
        <dbReference type="ChEBI" id="CHEBI:30616"/>
        <dbReference type="ChEBI" id="CHEBI:43474"/>
        <dbReference type="ChEBI" id="CHEBI:456216"/>
        <dbReference type="EC" id="5.6.2.4"/>
    </reaction>
</comment>
<evidence type="ECO:0000256" key="6">
    <source>
        <dbReference type="ARBA" id="ARBA00022839"/>
    </source>
</evidence>
<dbReference type="EC" id="5.6.2.4" evidence="12"/>
<dbReference type="Gene3D" id="3.90.320.10">
    <property type="match status" value="1"/>
</dbReference>
<evidence type="ECO:0000256" key="10">
    <source>
        <dbReference type="ARBA" id="ARBA00023235"/>
    </source>
</evidence>
<dbReference type="CDD" id="cd17932">
    <property type="entry name" value="DEXQc_UvrD"/>
    <property type="match status" value="1"/>
</dbReference>
<keyword evidence="9" id="KW-0234">DNA repair</keyword>
<protein>
    <recommendedName>
        <fullName evidence="12">DNA 3'-5' helicase</fullName>
        <ecNumber evidence="12">5.6.2.4</ecNumber>
    </recommendedName>
</protein>
<evidence type="ECO:0000256" key="8">
    <source>
        <dbReference type="ARBA" id="ARBA00023125"/>
    </source>
</evidence>
<keyword evidence="7 14" id="KW-0067">ATP-binding</keyword>
<evidence type="ECO:0000313" key="17">
    <source>
        <dbReference type="EMBL" id="GAA4109086.1"/>
    </source>
</evidence>
<keyword evidence="4 14" id="KW-0378">Hydrolase</keyword>
<proteinExistence type="predicted"/>
<dbReference type="Gene3D" id="3.40.50.300">
    <property type="entry name" value="P-loop containing nucleotide triphosphate hydrolases"/>
    <property type="match status" value="4"/>
</dbReference>
<keyword evidence="1" id="KW-0540">Nuclease</keyword>
<dbReference type="Pfam" id="PF00580">
    <property type="entry name" value="UvrD-helicase"/>
    <property type="match status" value="1"/>
</dbReference>
<comment type="catalytic activity">
    <reaction evidence="11">
        <text>Couples ATP hydrolysis with the unwinding of duplex DNA by translocating in the 3'-5' direction.</text>
        <dbReference type="EC" id="5.6.2.4"/>
    </reaction>
</comment>
<evidence type="ECO:0000313" key="18">
    <source>
        <dbReference type="Proteomes" id="UP001501495"/>
    </source>
</evidence>
<comment type="caution">
    <text evidence="17">The sequence shown here is derived from an EMBL/GenBank/DDBJ whole genome shotgun (WGS) entry which is preliminary data.</text>
</comment>
<evidence type="ECO:0000256" key="12">
    <source>
        <dbReference type="ARBA" id="ARBA00034808"/>
    </source>
</evidence>
<evidence type="ECO:0000259" key="15">
    <source>
        <dbReference type="PROSITE" id="PS51198"/>
    </source>
</evidence>
<feature type="binding site" evidence="14">
    <location>
        <begin position="57"/>
        <end position="64"/>
    </location>
    <ligand>
        <name>ATP</name>
        <dbReference type="ChEBI" id="CHEBI:30616"/>
    </ligand>
</feature>
<dbReference type="InterPro" id="IPR014017">
    <property type="entry name" value="DNA_helicase_UvrD-like_C"/>
</dbReference>
<evidence type="ECO:0000256" key="5">
    <source>
        <dbReference type="ARBA" id="ARBA00022806"/>
    </source>
</evidence>
<gene>
    <name evidence="17" type="ORF">GCM10022215_03220</name>
</gene>
<dbReference type="Gene3D" id="1.10.486.10">
    <property type="entry name" value="PCRA, domain 4"/>
    <property type="match status" value="1"/>
</dbReference>
<evidence type="ECO:0000256" key="2">
    <source>
        <dbReference type="ARBA" id="ARBA00022741"/>
    </source>
</evidence>
<dbReference type="InterPro" id="IPR011604">
    <property type="entry name" value="PDDEXK-like_dom_sf"/>
</dbReference>
<dbReference type="SUPFAM" id="SSF52540">
    <property type="entry name" value="P-loop containing nucleoside triphosphate hydrolases"/>
    <property type="match status" value="1"/>
</dbReference>
<keyword evidence="5 14" id="KW-0347">Helicase</keyword>
<keyword evidence="2 14" id="KW-0547">Nucleotide-binding</keyword>
<name>A0ABP7XAV0_9ACTN</name>
<dbReference type="PANTHER" id="PTHR11070:SF55">
    <property type="entry name" value="DNA 3'-5' HELICASE"/>
    <property type="match status" value="1"/>
</dbReference>
<evidence type="ECO:0000256" key="14">
    <source>
        <dbReference type="PROSITE-ProRule" id="PRU00560"/>
    </source>
</evidence>
<dbReference type="GO" id="GO:0004386">
    <property type="term" value="F:helicase activity"/>
    <property type="evidence" value="ECO:0007669"/>
    <property type="project" value="UniProtKB-KW"/>
</dbReference>
<dbReference type="PANTHER" id="PTHR11070">
    <property type="entry name" value="UVRD / RECB / PCRA DNA HELICASE FAMILY MEMBER"/>
    <property type="match status" value="1"/>
</dbReference>
<dbReference type="InterPro" id="IPR000212">
    <property type="entry name" value="DNA_helicase_UvrD/REP"/>
</dbReference>
<dbReference type="Proteomes" id="UP001501495">
    <property type="component" value="Unassembled WGS sequence"/>
</dbReference>
<dbReference type="PROSITE" id="PS51198">
    <property type="entry name" value="UVRD_HELICASE_ATP_BIND"/>
    <property type="match status" value="1"/>
</dbReference>
<evidence type="ECO:0000256" key="13">
    <source>
        <dbReference type="ARBA" id="ARBA00048988"/>
    </source>
</evidence>
<evidence type="ECO:0000256" key="3">
    <source>
        <dbReference type="ARBA" id="ARBA00022763"/>
    </source>
</evidence>
<dbReference type="InterPro" id="IPR014016">
    <property type="entry name" value="UvrD-like_ATP-bd"/>
</dbReference>
<dbReference type="InterPro" id="IPR038726">
    <property type="entry name" value="PDDEXK_AddAB-type"/>
</dbReference>
<accession>A0ABP7XAV0</accession>
<dbReference type="Pfam" id="PF13361">
    <property type="entry name" value="UvrD_C"/>
    <property type="match status" value="2"/>
</dbReference>
<sequence length="1104" mass="119084">MSTVEAQVELRGAAPGWQPRPIADAEELRRVMGTEYAPSPQQWAAISAPLEPSVVIAGAGSGKTTLMAARVVYLVVTGQVRPEEVLGLTFTTKAAAELRHRIRAALTAAGVLLPTGGETRSDDDAEILEPSVLTYNAYAAQLLTDHGLRIGHEPDTRVITDAARYQLGARVVDQHTGVVRHLTDHPATAIQNLLALDSAMSEHLVPLDRVAAFDADERRAFQRELDAERAGRDRKTYREEIEKALFAIDRRTELLGLVAGYRRLKRDLGLMDFSDQIELAARLAVEHADVGAVERSRFRVVLLDEYQDTSVAQAILLSRLFSGPDPAGGRGHAVTAVGDPNQAIYGWRGASVSNILNFGDTFPAAGAEEVPIRRLTVNRRSDALILDLANRLAAPLLDAYPQVAPLEAAPGAAPGIVETAVFETHAEELEHLASEVVAAHEGSAGEPIAWSDIGVLVRDNAHAAEVFDTLSAAGVPVEIVGLSGLLRLPEVAEIVATLHLLHDVTANAALVTLLAGPRWAIGPRDLRLLGRRAEELAGRQGRPADDAATVAEHLLEIVDGVDPAEIPALDDALHDPGEHPYSPEALERFALLAGELRMLRSHVGEPLLDLVRRIVEVTGVDVELASAVSPAAAARRDNLDLFLQAVADFQAVDGEVSIAALLAYLTAEDDQGNGLDLATPSLADSVKLLTVHRSKGLEWHTVFVVGVCETRFPSNRSRTLWTSSPAVLPAALRGDAADLPQLAGHDKAALADYRDRCKRHDAEEELRLGYVALTRAAHRLVVTSYCWSTRATPYGPSEYQRVVRELLDDHDLPVLAWRERPAKGEPNPMAAVDPTRPWPLTEAGREALLRRDAAAAVLAADPDAPDTGLDMVEVAQVAEWDAEIERLLAERRRDRDAAGSLPLPDSLSATGLMRLASDPEGFARELARPMPRPPSAAARFGSRFHAWVEARFGQQGLFGDDELPGRADADLDTGATAAELDELTASFEAGPFGDRVPHRVEAPFALVLGGQVIRGRIDAVYTDGVLDDGTQRYLLVDWKTHRAHDADALQLAVYRQAWAELAGVPTDAVRAGFFYVRSGELVEPDDLPGRAELEAILHAATVRG</sequence>
<organism evidence="17 18">
    <name type="scientific">Nocardioides fonticola</name>
    <dbReference type="NCBI Taxonomy" id="450363"/>
    <lineage>
        <taxon>Bacteria</taxon>
        <taxon>Bacillati</taxon>
        <taxon>Actinomycetota</taxon>
        <taxon>Actinomycetes</taxon>
        <taxon>Propionibacteriales</taxon>
        <taxon>Nocardioidaceae</taxon>
        <taxon>Nocardioides</taxon>
    </lineage>
</organism>
<dbReference type="RefSeq" id="WP_344731438.1">
    <property type="nucleotide sequence ID" value="NZ_BAAAZH010000001.1"/>
</dbReference>
<evidence type="ECO:0000256" key="7">
    <source>
        <dbReference type="ARBA" id="ARBA00022840"/>
    </source>
</evidence>